<comment type="subcellular location">
    <subcellularLocation>
        <location evidence="6">Cell membrane</location>
        <topology evidence="6">Multi-pass membrane protein</topology>
    </subcellularLocation>
    <subcellularLocation>
        <location evidence="1">Membrane</location>
        <topology evidence="1">Multi-pass membrane protein</topology>
    </subcellularLocation>
</comment>
<keyword evidence="6" id="KW-1003">Cell membrane</keyword>
<dbReference type="Pfam" id="PF01925">
    <property type="entry name" value="TauE"/>
    <property type="match status" value="1"/>
</dbReference>
<dbReference type="EMBL" id="JACHGT010000007">
    <property type="protein sequence ID" value="MBB6035664.1"/>
    <property type="molecule type" value="Genomic_DNA"/>
</dbReference>
<accession>A0A841FIG9</accession>
<dbReference type="RefSeq" id="WP_184788536.1">
    <property type="nucleotide sequence ID" value="NZ_BONT01000076.1"/>
</dbReference>
<proteinExistence type="inferred from homology"/>
<feature type="transmembrane region" description="Helical" evidence="6">
    <location>
        <begin position="205"/>
        <end position="224"/>
    </location>
</feature>
<dbReference type="InterPro" id="IPR051598">
    <property type="entry name" value="TSUP/Inactive_protease-like"/>
</dbReference>
<evidence type="ECO:0000256" key="2">
    <source>
        <dbReference type="ARBA" id="ARBA00009142"/>
    </source>
</evidence>
<sequence length="288" mass="29154">MPSLIILAVIGVAAQLVDGGLGMGYGVFSSTMLVIAGLSPAVASASVHLAEIGTSLASGVAHWRFRNVDWRIAVRIGLPGAVGAFLGATLLSNLPGDVAKPWMSGILLVLGVAILVRFAGGRRREQTSPHPLRTRFLAPLGLFAGAVDATGGGGWGPVATPALIATDRLAPAKAVGTVNTAEFAVAVAASLGFLLHLGGGIDWKIVGALLVGGAVAAPVAAWLVRLMPSHYLGLAVGGLIIATNARTILVAAGAPDPLRYSAYALILAVWAAALSHAVRSRRLARVAA</sequence>
<protein>
    <recommendedName>
        <fullName evidence="6">Probable membrane transporter protein</fullName>
    </recommendedName>
</protein>
<name>A0A841FIG9_9ACTN</name>
<feature type="transmembrane region" description="Helical" evidence="6">
    <location>
        <begin position="231"/>
        <end position="254"/>
    </location>
</feature>
<keyword evidence="5 6" id="KW-0472">Membrane</keyword>
<evidence type="ECO:0000256" key="1">
    <source>
        <dbReference type="ARBA" id="ARBA00004141"/>
    </source>
</evidence>
<dbReference type="PANTHER" id="PTHR43701">
    <property type="entry name" value="MEMBRANE TRANSPORTER PROTEIN MJ0441-RELATED"/>
    <property type="match status" value="1"/>
</dbReference>
<dbReference type="GO" id="GO:0005886">
    <property type="term" value="C:plasma membrane"/>
    <property type="evidence" value="ECO:0007669"/>
    <property type="project" value="UniProtKB-SubCell"/>
</dbReference>
<evidence type="ECO:0000313" key="7">
    <source>
        <dbReference type="EMBL" id="MBB6035664.1"/>
    </source>
</evidence>
<evidence type="ECO:0000313" key="8">
    <source>
        <dbReference type="Proteomes" id="UP000548476"/>
    </source>
</evidence>
<keyword evidence="4 6" id="KW-1133">Transmembrane helix</keyword>
<evidence type="ECO:0000256" key="5">
    <source>
        <dbReference type="ARBA" id="ARBA00023136"/>
    </source>
</evidence>
<feature type="transmembrane region" description="Helical" evidence="6">
    <location>
        <begin position="102"/>
        <end position="120"/>
    </location>
</feature>
<dbReference type="InterPro" id="IPR002781">
    <property type="entry name" value="TM_pro_TauE-like"/>
</dbReference>
<evidence type="ECO:0000256" key="3">
    <source>
        <dbReference type="ARBA" id="ARBA00022692"/>
    </source>
</evidence>
<dbReference type="PANTHER" id="PTHR43701:SF12">
    <property type="entry name" value="MEMBRANE TRANSPORTER PROTEIN YTNM-RELATED"/>
    <property type="match status" value="1"/>
</dbReference>
<reference evidence="7 8" key="1">
    <citation type="submission" date="2020-08" db="EMBL/GenBank/DDBJ databases">
        <title>Genomic Encyclopedia of Type Strains, Phase IV (KMG-IV): sequencing the most valuable type-strain genomes for metagenomic binning, comparative biology and taxonomic classification.</title>
        <authorList>
            <person name="Goeker M."/>
        </authorList>
    </citation>
    <scope>NUCLEOTIDE SEQUENCE [LARGE SCALE GENOMIC DNA]</scope>
    <source>
        <strain evidence="7 8">YIM 65646</strain>
    </source>
</reference>
<dbReference type="AlphaFoldDB" id="A0A841FIG9"/>
<comment type="caution">
    <text evidence="7">The sequence shown here is derived from an EMBL/GenBank/DDBJ whole genome shotgun (WGS) entry which is preliminary data.</text>
</comment>
<feature type="transmembrane region" description="Helical" evidence="6">
    <location>
        <begin position="72"/>
        <end position="90"/>
    </location>
</feature>
<keyword evidence="8" id="KW-1185">Reference proteome</keyword>
<organism evidence="7 8">
    <name type="scientific">Phytomonospora endophytica</name>
    <dbReference type="NCBI Taxonomy" id="714109"/>
    <lineage>
        <taxon>Bacteria</taxon>
        <taxon>Bacillati</taxon>
        <taxon>Actinomycetota</taxon>
        <taxon>Actinomycetes</taxon>
        <taxon>Micromonosporales</taxon>
        <taxon>Micromonosporaceae</taxon>
        <taxon>Phytomonospora</taxon>
    </lineage>
</organism>
<feature type="transmembrane region" description="Helical" evidence="6">
    <location>
        <begin position="178"/>
        <end position="199"/>
    </location>
</feature>
<keyword evidence="3 6" id="KW-0812">Transmembrane</keyword>
<gene>
    <name evidence="7" type="ORF">HNR73_003528</name>
</gene>
<dbReference type="Proteomes" id="UP000548476">
    <property type="component" value="Unassembled WGS sequence"/>
</dbReference>
<evidence type="ECO:0000256" key="4">
    <source>
        <dbReference type="ARBA" id="ARBA00022989"/>
    </source>
</evidence>
<evidence type="ECO:0000256" key="6">
    <source>
        <dbReference type="RuleBase" id="RU363041"/>
    </source>
</evidence>
<feature type="transmembrane region" description="Helical" evidence="6">
    <location>
        <begin position="260"/>
        <end position="278"/>
    </location>
</feature>
<comment type="similarity">
    <text evidence="2 6">Belongs to the 4-toluene sulfonate uptake permease (TSUP) (TC 2.A.102) family.</text>
</comment>